<gene>
    <name evidence="2" type="ORF">CQ405_08925</name>
</gene>
<protein>
    <submittedName>
        <fullName evidence="2">Uncharacterized protein</fullName>
    </submittedName>
</protein>
<evidence type="ECO:0000313" key="3">
    <source>
        <dbReference type="Proteomes" id="UP000240535"/>
    </source>
</evidence>
<sequence>MKKAKFTINKDLYFILIFAVNLAVLLFGISNLSISYYEAEIFFNEKNFVSLIANVSCKIFGQNDYSLRLPFLLIHFINSILMYKLSKKILKRRVDRIACLTLYMFLPGIIASAILVNFAGILIFFTLLFIYLYEIKKDIFALFVLITTVFIDKSFLVLYLGVFFYSIYYKNRPFCILSFLLFIISIIFYDFDIGGKPKGFFADTIGIYAAVFSPFLFLFFVYAIYRIWVKEEKTLLWFIVVTAFCSSLLLSLRQRVELDEFLPYVVISIPLLVKTFYNSYRIRLPNFRRKHKYVAIFTIIVLIFSSSILVFNQILYLNIFKNEPKKHFIYKYDIVKELALNLKNIGIQELNILDEELALRLEFYGVKPNLNNDMVLTEFYIEKPKYNILIYKFSNNIDKFYIF</sequence>
<keyword evidence="1" id="KW-1133">Transmembrane helix</keyword>
<feature type="transmembrane region" description="Helical" evidence="1">
    <location>
        <begin position="139"/>
        <end position="162"/>
    </location>
</feature>
<evidence type="ECO:0000313" key="2">
    <source>
        <dbReference type="EMBL" id="PSM51346.1"/>
    </source>
</evidence>
<dbReference type="Proteomes" id="UP000240535">
    <property type="component" value="Unassembled WGS sequence"/>
</dbReference>
<name>A0A2P8QYL5_9BACT</name>
<feature type="transmembrane region" description="Helical" evidence="1">
    <location>
        <begin position="205"/>
        <end position="228"/>
    </location>
</feature>
<dbReference type="OrthoDB" id="5362731at2"/>
<organism evidence="2 3">
    <name type="scientific">Campylobacter blaseri</name>
    <dbReference type="NCBI Taxonomy" id="2042961"/>
    <lineage>
        <taxon>Bacteria</taxon>
        <taxon>Pseudomonadati</taxon>
        <taxon>Campylobacterota</taxon>
        <taxon>Epsilonproteobacteria</taxon>
        <taxon>Campylobacterales</taxon>
        <taxon>Campylobacteraceae</taxon>
        <taxon>Campylobacter</taxon>
    </lineage>
</organism>
<dbReference type="EMBL" id="PDHH01000009">
    <property type="protein sequence ID" value="PSM51346.1"/>
    <property type="molecule type" value="Genomic_DNA"/>
</dbReference>
<feature type="transmembrane region" description="Helical" evidence="1">
    <location>
        <begin position="104"/>
        <end position="133"/>
    </location>
</feature>
<comment type="caution">
    <text evidence="2">The sequence shown here is derived from an EMBL/GenBank/DDBJ whole genome shotgun (WGS) entry which is preliminary data.</text>
</comment>
<keyword evidence="3" id="KW-1185">Reference proteome</keyword>
<keyword evidence="1" id="KW-0472">Membrane</keyword>
<proteinExistence type="predicted"/>
<dbReference type="AlphaFoldDB" id="A0A2P8QYL5"/>
<feature type="transmembrane region" description="Helical" evidence="1">
    <location>
        <begin position="292"/>
        <end position="316"/>
    </location>
</feature>
<feature type="transmembrane region" description="Helical" evidence="1">
    <location>
        <begin position="174"/>
        <end position="193"/>
    </location>
</feature>
<accession>A0A2P8QYL5</accession>
<feature type="transmembrane region" description="Helical" evidence="1">
    <location>
        <begin position="235"/>
        <end position="255"/>
    </location>
</feature>
<feature type="transmembrane region" description="Helical" evidence="1">
    <location>
        <begin position="65"/>
        <end position="83"/>
    </location>
</feature>
<evidence type="ECO:0000256" key="1">
    <source>
        <dbReference type="SAM" id="Phobius"/>
    </source>
</evidence>
<feature type="transmembrane region" description="Helical" evidence="1">
    <location>
        <begin position="12"/>
        <end position="37"/>
    </location>
</feature>
<reference evidence="3" key="1">
    <citation type="submission" date="2017-10" db="EMBL/GenBank/DDBJ databases">
        <title>Campylobacter species from seals.</title>
        <authorList>
            <person name="Gilbert M.J."/>
            <person name="Zomer A.L."/>
            <person name="Timmerman A.J."/>
            <person name="Duim B."/>
            <person name="Wagenaar J.A."/>
        </authorList>
    </citation>
    <scope>NUCLEOTIDE SEQUENCE [LARGE SCALE GENOMIC DNA]</scope>
    <source>
        <strain evidence="3">17S00004-5</strain>
    </source>
</reference>
<keyword evidence="1" id="KW-0812">Transmembrane</keyword>
<feature type="transmembrane region" description="Helical" evidence="1">
    <location>
        <begin position="261"/>
        <end position="280"/>
    </location>
</feature>